<gene>
    <name evidence="2" type="ORF">S03H2_56041</name>
</gene>
<evidence type="ECO:0000313" key="2">
    <source>
        <dbReference type="EMBL" id="GAH84997.1"/>
    </source>
</evidence>
<feature type="domain" description="Glycosyltransferase subfamily 4-like N-terminal" evidence="1">
    <location>
        <begin position="3"/>
        <end position="157"/>
    </location>
</feature>
<organism evidence="2">
    <name type="scientific">marine sediment metagenome</name>
    <dbReference type="NCBI Taxonomy" id="412755"/>
    <lineage>
        <taxon>unclassified sequences</taxon>
        <taxon>metagenomes</taxon>
        <taxon>ecological metagenomes</taxon>
    </lineage>
</organism>
<dbReference type="Gene3D" id="3.40.50.2000">
    <property type="entry name" value="Glycogen Phosphorylase B"/>
    <property type="match status" value="1"/>
</dbReference>
<protein>
    <recommendedName>
        <fullName evidence="1">Glycosyltransferase subfamily 4-like N-terminal domain-containing protein</fullName>
    </recommendedName>
</protein>
<dbReference type="InterPro" id="IPR028098">
    <property type="entry name" value="Glyco_trans_4-like_N"/>
</dbReference>
<comment type="caution">
    <text evidence="2">The sequence shown here is derived from an EMBL/GenBank/DDBJ whole genome shotgun (WGS) entry which is preliminary data.</text>
</comment>
<dbReference type="EMBL" id="BARU01035836">
    <property type="protein sequence ID" value="GAH84997.1"/>
    <property type="molecule type" value="Genomic_DNA"/>
</dbReference>
<feature type="non-terminal residue" evidence="2">
    <location>
        <position position="180"/>
    </location>
</feature>
<dbReference type="AlphaFoldDB" id="X1ITH7"/>
<evidence type="ECO:0000259" key="1">
    <source>
        <dbReference type="Pfam" id="PF13439"/>
    </source>
</evidence>
<sequence>MEGGVADFGRLLGQAMAQQGWEVHVLTSARAIVRGDEGPVHCHPLMRSWRWRPLRATVCRLLGEVRPDVINIQYQTAAFDMHPAINCLPLACRDVPTVVTFHDLLVPYLFPKAGPLRWWANLALARWCGAVIVTNSEDEARLKAYPWIRRLTLVPIGSNLACVPPAGYDRTAWRRARGIA</sequence>
<proteinExistence type="predicted"/>
<dbReference type="Pfam" id="PF13439">
    <property type="entry name" value="Glyco_transf_4"/>
    <property type="match status" value="1"/>
</dbReference>
<reference evidence="2" key="1">
    <citation type="journal article" date="2014" name="Front. Microbiol.">
        <title>High frequency of phylogenetically diverse reductive dehalogenase-homologous genes in deep subseafloor sedimentary metagenomes.</title>
        <authorList>
            <person name="Kawai M."/>
            <person name="Futagami T."/>
            <person name="Toyoda A."/>
            <person name="Takaki Y."/>
            <person name="Nishi S."/>
            <person name="Hori S."/>
            <person name="Arai W."/>
            <person name="Tsubouchi T."/>
            <person name="Morono Y."/>
            <person name="Uchiyama I."/>
            <person name="Ito T."/>
            <person name="Fujiyama A."/>
            <person name="Inagaki F."/>
            <person name="Takami H."/>
        </authorList>
    </citation>
    <scope>NUCLEOTIDE SEQUENCE</scope>
    <source>
        <strain evidence="2">Expedition CK06-06</strain>
    </source>
</reference>
<name>X1ITH7_9ZZZZ</name>
<dbReference type="SUPFAM" id="SSF53756">
    <property type="entry name" value="UDP-Glycosyltransferase/glycogen phosphorylase"/>
    <property type="match status" value="1"/>
</dbReference>
<accession>X1ITH7</accession>